<proteinExistence type="predicted"/>
<feature type="region of interest" description="Disordered" evidence="1">
    <location>
        <begin position="625"/>
        <end position="652"/>
    </location>
</feature>
<feature type="domain" description="DDHD" evidence="2">
    <location>
        <begin position="509"/>
        <end position="711"/>
    </location>
</feature>
<protein>
    <recommendedName>
        <fullName evidence="2">DDHD domain-containing protein</fullName>
    </recommendedName>
</protein>
<dbReference type="AlphaFoldDB" id="A0A0H2R249"/>
<dbReference type="PANTHER" id="PTHR23509">
    <property type="entry name" value="PA-PL1 PHOSPHOLIPASE FAMILY"/>
    <property type="match status" value="1"/>
</dbReference>
<keyword evidence="4" id="KW-1185">Reference proteome</keyword>
<organism evidence="3 4">
    <name type="scientific">Schizopora paradoxa</name>
    <dbReference type="NCBI Taxonomy" id="27342"/>
    <lineage>
        <taxon>Eukaryota</taxon>
        <taxon>Fungi</taxon>
        <taxon>Dikarya</taxon>
        <taxon>Basidiomycota</taxon>
        <taxon>Agaricomycotina</taxon>
        <taxon>Agaricomycetes</taxon>
        <taxon>Hymenochaetales</taxon>
        <taxon>Schizoporaceae</taxon>
        <taxon>Schizopora</taxon>
    </lineage>
</organism>
<evidence type="ECO:0000313" key="4">
    <source>
        <dbReference type="Proteomes" id="UP000053477"/>
    </source>
</evidence>
<gene>
    <name evidence="3" type="ORF">SCHPADRAFT_1002680</name>
</gene>
<feature type="region of interest" description="Disordered" evidence="1">
    <location>
        <begin position="61"/>
        <end position="91"/>
    </location>
</feature>
<dbReference type="FunCoup" id="A0A0H2R249">
    <property type="interactions" value="302"/>
</dbReference>
<name>A0A0H2R249_9AGAM</name>
<dbReference type="SUPFAM" id="SSF53474">
    <property type="entry name" value="alpha/beta-Hydrolases"/>
    <property type="match status" value="1"/>
</dbReference>
<feature type="region of interest" description="Disordered" evidence="1">
    <location>
        <begin position="282"/>
        <end position="316"/>
    </location>
</feature>
<dbReference type="InterPro" id="IPR004177">
    <property type="entry name" value="DDHD_dom"/>
</dbReference>
<dbReference type="EMBL" id="KQ086262">
    <property type="protein sequence ID" value="KLO05845.1"/>
    <property type="molecule type" value="Genomic_DNA"/>
</dbReference>
<dbReference type="STRING" id="27342.A0A0H2R249"/>
<evidence type="ECO:0000259" key="2">
    <source>
        <dbReference type="PROSITE" id="PS51043"/>
    </source>
</evidence>
<dbReference type="InterPro" id="IPR029058">
    <property type="entry name" value="AB_hydrolase_fold"/>
</dbReference>
<reference evidence="3 4" key="1">
    <citation type="submission" date="2015-04" db="EMBL/GenBank/DDBJ databases">
        <title>Complete genome sequence of Schizopora paradoxa KUC8140, a cosmopolitan wood degrader in East Asia.</title>
        <authorList>
            <consortium name="DOE Joint Genome Institute"/>
            <person name="Min B."/>
            <person name="Park H."/>
            <person name="Jang Y."/>
            <person name="Kim J.-J."/>
            <person name="Kim K.H."/>
            <person name="Pangilinan J."/>
            <person name="Lipzen A."/>
            <person name="Riley R."/>
            <person name="Grigoriev I.V."/>
            <person name="Spatafora J.W."/>
            <person name="Choi I.-G."/>
        </authorList>
    </citation>
    <scope>NUCLEOTIDE SEQUENCE [LARGE SCALE GENOMIC DNA]</scope>
    <source>
        <strain evidence="3 4">KUC8140</strain>
    </source>
</reference>
<dbReference type="InParanoid" id="A0A0H2R249"/>
<dbReference type="InterPro" id="IPR057826">
    <property type="entry name" value="WWE_C20G8.02"/>
</dbReference>
<feature type="compositionally biased region" description="Basic and acidic residues" evidence="1">
    <location>
        <begin position="287"/>
        <end position="306"/>
    </location>
</feature>
<dbReference type="PROSITE" id="PS51043">
    <property type="entry name" value="DDHD"/>
    <property type="match status" value="1"/>
</dbReference>
<dbReference type="PANTHER" id="PTHR23509:SF6">
    <property type="entry name" value="PHOSPHOLIPASE C1020.13C-RELATED"/>
    <property type="match status" value="1"/>
</dbReference>
<dbReference type="InterPro" id="IPR058055">
    <property type="entry name" value="PA-PLA1"/>
</dbReference>
<evidence type="ECO:0000313" key="3">
    <source>
        <dbReference type="EMBL" id="KLO05845.1"/>
    </source>
</evidence>
<dbReference type="Proteomes" id="UP000053477">
    <property type="component" value="Unassembled WGS sequence"/>
</dbReference>
<dbReference type="GO" id="GO:0005737">
    <property type="term" value="C:cytoplasm"/>
    <property type="evidence" value="ECO:0007669"/>
    <property type="project" value="TreeGrafter"/>
</dbReference>
<sequence length="732" mass="81644">MTDDGEVEPPPLPVRWMRPQAATVYLELPTAPIVASTQKEVSWQAFTASESAACEATWQAMSEEERRQAESEGGEEDALKGGIEDPDEEEDKVGVTIAKDKLFEIDVQTMTLRPIYWKMNAPPINVIRATWMYDEHKPVSRELSEKLEELYDHVKPWQASYHLELTRALDLGSEAHSKLKQPIDDTQSVIFEDECSAYLVSNATTKRFFSFYPTISSSSSRPHTSTLYPVHTIVYRGYEAAANANAKKELARSRSRSSSVPSNMFRGVRVTSKEGADVDISIEQEEADVKKRDSGEFRGRKPEARHSHSPSIGGGLSDDGDITDLILIIHGIGQGLTAQYEGFNFVYAANLFRQISKKQSTAPALASIMRNRRVQFLPVQWRTSLKLDAEEEELRESNGLDNNFSLSDITIKNSVPYVRELMNKVLIDIPYFMSHHREQMIEAVAKQANRIYKMWCARNPGFDGKGRVHIIAHSLGSSLAAHILSNQPTIRPPLSTMDENTIKNCGNQFLFNTSLFFMVGSPVPLFIHIHRTQVIARKGRDRTMNSPPDEALDKAGVFGCLSVDSVYNIFNPADPIAYLMNPCVDSRRAKELPPSVIRNTNTALLTNFSSRVTKMFEGITTPFYSGSPRSDSSSRPMSPAGGRGFELGGPSETIDGTKEERRFLALNPRGTLDFSLPSEGNLSDYFDMITAHSSYWSDANLSAFILAEIFARKEDLVRTGLGVESPGIDESI</sequence>
<feature type="compositionally biased region" description="Low complexity" evidence="1">
    <location>
        <begin position="625"/>
        <end position="639"/>
    </location>
</feature>
<dbReference type="Pfam" id="PF23463">
    <property type="entry name" value="WWE_2"/>
    <property type="match status" value="1"/>
</dbReference>
<dbReference type="GO" id="GO:0046872">
    <property type="term" value="F:metal ion binding"/>
    <property type="evidence" value="ECO:0007669"/>
    <property type="project" value="InterPro"/>
</dbReference>
<evidence type="ECO:0000256" key="1">
    <source>
        <dbReference type="SAM" id="MobiDB-lite"/>
    </source>
</evidence>
<dbReference type="Pfam" id="PF02862">
    <property type="entry name" value="DDHD"/>
    <property type="match status" value="2"/>
</dbReference>
<accession>A0A0H2R249</accession>
<dbReference type="GO" id="GO:0004620">
    <property type="term" value="F:phospholipase activity"/>
    <property type="evidence" value="ECO:0007669"/>
    <property type="project" value="TreeGrafter"/>
</dbReference>
<dbReference type="SMART" id="SM01127">
    <property type="entry name" value="DDHD"/>
    <property type="match status" value="1"/>
</dbReference>
<dbReference type="OrthoDB" id="69269at2759"/>